<comment type="caution">
    <text evidence="1">The sequence shown here is derived from an EMBL/GenBank/DDBJ whole genome shotgun (WGS) entry which is preliminary data.</text>
</comment>
<dbReference type="Proteomes" id="UP000179807">
    <property type="component" value="Unassembled WGS sequence"/>
</dbReference>
<reference evidence="1" key="1">
    <citation type="submission" date="2016-10" db="EMBL/GenBank/DDBJ databases">
        <authorList>
            <person name="Benchimol M."/>
            <person name="Almeida L.G."/>
            <person name="Vasconcelos A.T."/>
            <person name="Perreira-Neves A."/>
            <person name="Rosa I.A."/>
            <person name="Tasca T."/>
            <person name="Bogo M.R."/>
            <person name="de Souza W."/>
        </authorList>
    </citation>
    <scope>NUCLEOTIDE SEQUENCE [LARGE SCALE GENOMIC DNA]</scope>
    <source>
        <strain evidence="1">K</strain>
    </source>
</reference>
<keyword evidence="2" id="KW-1185">Reference proteome</keyword>
<protein>
    <recommendedName>
        <fullName evidence="3">BTB domain-containing protein</fullName>
    </recommendedName>
</protein>
<evidence type="ECO:0008006" key="3">
    <source>
        <dbReference type="Google" id="ProtNLM"/>
    </source>
</evidence>
<accession>A0A1J4KG14</accession>
<dbReference type="EMBL" id="MLAK01000663">
    <property type="protein sequence ID" value="OHT08582.1"/>
    <property type="molecule type" value="Genomic_DNA"/>
</dbReference>
<dbReference type="AlphaFoldDB" id="A0A1J4KG14"/>
<proteinExistence type="predicted"/>
<dbReference type="GeneID" id="94837511"/>
<dbReference type="RefSeq" id="XP_068361718.1">
    <property type="nucleotide sequence ID" value="XM_068502807.1"/>
</dbReference>
<dbReference type="VEuPathDB" id="TrichDB:TRFO_22844"/>
<organism evidence="1 2">
    <name type="scientific">Tritrichomonas foetus</name>
    <dbReference type="NCBI Taxonomy" id="1144522"/>
    <lineage>
        <taxon>Eukaryota</taxon>
        <taxon>Metamonada</taxon>
        <taxon>Parabasalia</taxon>
        <taxon>Tritrichomonadida</taxon>
        <taxon>Tritrichomonadidae</taxon>
        <taxon>Tritrichomonas</taxon>
    </lineage>
</organism>
<dbReference type="InterPro" id="IPR011333">
    <property type="entry name" value="SKP1/BTB/POZ_sf"/>
</dbReference>
<sequence>MLSGVKFEFDQDAFHREIATSATKDFKIKHHGKSYPVISALAAIRSNTINRLFLANPLTSSFELNTRKGDITSIIDFLFGKKFDIQKANTQCVLEAAIELELQEIIDQFNGSNVIHENNCIKLYQMAFDHNLECSTFLQYFRKNNDLIIELEKDLLKLRPEQIDLILKSINDDFPQEKIDEMINKISNSSQTYNRLNKYRDPTNITKDYCDNINTLRYMLLRHFYSVPSEEIF</sequence>
<dbReference type="Gene3D" id="3.30.710.10">
    <property type="entry name" value="Potassium Channel Kv1.1, Chain A"/>
    <property type="match status" value="1"/>
</dbReference>
<evidence type="ECO:0000313" key="1">
    <source>
        <dbReference type="EMBL" id="OHT08582.1"/>
    </source>
</evidence>
<gene>
    <name evidence="1" type="ORF">TRFO_22844</name>
</gene>
<evidence type="ECO:0000313" key="2">
    <source>
        <dbReference type="Proteomes" id="UP000179807"/>
    </source>
</evidence>
<name>A0A1J4KG14_9EUKA</name>